<gene>
    <name evidence="3" type="ORF">AJ79_08454</name>
</gene>
<accession>A0A2B7WT84</accession>
<feature type="transmembrane region" description="Helical" evidence="2">
    <location>
        <begin position="276"/>
        <end position="301"/>
    </location>
</feature>
<dbReference type="GO" id="GO:0031505">
    <property type="term" value="P:fungal-type cell wall organization"/>
    <property type="evidence" value="ECO:0007669"/>
    <property type="project" value="TreeGrafter"/>
</dbReference>
<dbReference type="GO" id="GO:0005886">
    <property type="term" value="C:plasma membrane"/>
    <property type="evidence" value="ECO:0007669"/>
    <property type="project" value="InterPro"/>
</dbReference>
<dbReference type="PANTHER" id="PTHR28019:SF2">
    <property type="entry name" value="CELL MEMBRANE PROTEIN YLR413W-RELATED"/>
    <property type="match status" value="1"/>
</dbReference>
<feature type="transmembrane region" description="Helical" evidence="2">
    <location>
        <begin position="226"/>
        <end position="255"/>
    </location>
</feature>
<evidence type="ECO:0000313" key="4">
    <source>
        <dbReference type="Proteomes" id="UP000223968"/>
    </source>
</evidence>
<keyword evidence="2" id="KW-0812">Transmembrane</keyword>
<dbReference type="Pfam" id="PF06687">
    <property type="entry name" value="SUR7"/>
    <property type="match status" value="1"/>
</dbReference>
<keyword evidence="2" id="KW-0472">Membrane</keyword>
<dbReference type="PANTHER" id="PTHR28019">
    <property type="entry name" value="CELL MEMBRANE PROTEIN YLR413W-RELATED"/>
    <property type="match status" value="1"/>
</dbReference>
<feature type="region of interest" description="Disordered" evidence="1">
    <location>
        <begin position="312"/>
        <end position="351"/>
    </location>
</feature>
<dbReference type="InterPro" id="IPR009571">
    <property type="entry name" value="SUR7/Rim9-like_fungi"/>
</dbReference>
<feature type="compositionally biased region" description="Polar residues" evidence="1">
    <location>
        <begin position="14"/>
        <end position="26"/>
    </location>
</feature>
<name>A0A2B7WT84_9EURO</name>
<sequence>MIILDSFRRRKGEQTSPESQDLSSDQSRADAENRAGADNTTHTGDRRGRAAVIRHRIFYSIIYLIALIFIILVIIGSTSDRAVIGQTYFIKIDLSNVIPRSVPDAVLINSIARTIGLHDFYQVGLWNFCEGYADGTGITHCSEPKKLYYFNPVDILMSELLSGATIALPSDIDKILNIIRTVSAWMFSLFIVSAVLIFLCIFLTPLSVPSSLTPYTSKHRAVSKRLFIPLTLFAFLTFFVTIAASVLATAMFTVFKIVFSSNAVEFNIDAELGTRMLAFMWIAVGFVLFGLFLHVRSILWWCCCCCCRRRSRDPSPGEKNVGNGADGNGQEGSGGGEKEKMSRWRRMRGNA</sequence>
<keyword evidence="2" id="KW-1133">Transmembrane helix</keyword>
<dbReference type="GO" id="GO:0051285">
    <property type="term" value="C:cell cortex of cell tip"/>
    <property type="evidence" value="ECO:0007669"/>
    <property type="project" value="TreeGrafter"/>
</dbReference>
<evidence type="ECO:0008006" key="5">
    <source>
        <dbReference type="Google" id="ProtNLM"/>
    </source>
</evidence>
<dbReference type="Proteomes" id="UP000223968">
    <property type="component" value="Unassembled WGS sequence"/>
</dbReference>
<keyword evidence="4" id="KW-1185">Reference proteome</keyword>
<feature type="transmembrane region" description="Helical" evidence="2">
    <location>
        <begin position="184"/>
        <end position="206"/>
    </location>
</feature>
<comment type="caution">
    <text evidence="3">The sequence shown here is derived from an EMBL/GenBank/DDBJ whole genome shotgun (WGS) entry which is preliminary data.</text>
</comment>
<evidence type="ECO:0000313" key="3">
    <source>
        <dbReference type="EMBL" id="PGG99680.1"/>
    </source>
</evidence>
<dbReference type="OrthoDB" id="2327445at2759"/>
<proteinExistence type="predicted"/>
<feature type="region of interest" description="Disordered" evidence="1">
    <location>
        <begin position="1"/>
        <end position="44"/>
    </location>
</feature>
<protein>
    <recommendedName>
        <fullName evidence="5">Integral membrane protein</fullName>
    </recommendedName>
</protein>
<dbReference type="EMBL" id="PDNB01000199">
    <property type="protein sequence ID" value="PGG99680.1"/>
    <property type="molecule type" value="Genomic_DNA"/>
</dbReference>
<evidence type="ECO:0000256" key="1">
    <source>
        <dbReference type="SAM" id="MobiDB-lite"/>
    </source>
</evidence>
<dbReference type="InterPro" id="IPR052413">
    <property type="entry name" value="SUR7_domain"/>
</dbReference>
<evidence type="ECO:0000256" key="2">
    <source>
        <dbReference type="SAM" id="Phobius"/>
    </source>
</evidence>
<dbReference type="STRING" id="1447875.A0A2B7WT84"/>
<organism evidence="3 4">
    <name type="scientific">Helicocarpus griseus UAMH5409</name>
    <dbReference type="NCBI Taxonomy" id="1447875"/>
    <lineage>
        <taxon>Eukaryota</taxon>
        <taxon>Fungi</taxon>
        <taxon>Dikarya</taxon>
        <taxon>Ascomycota</taxon>
        <taxon>Pezizomycotina</taxon>
        <taxon>Eurotiomycetes</taxon>
        <taxon>Eurotiomycetidae</taxon>
        <taxon>Onygenales</taxon>
        <taxon>Ajellomycetaceae</taxon>
        <taxon>Helicocarpus</taxon>
    </lineage>
</organism>
<reference evidence="3 4" key="1">
    <citation type="submission" date="2017-10" db="EMBL/GenBank/DDBJ databases">
        <title>Comparative genomics in systemic dimorphic fungi from Ajellomycetaceae.</title>
        <authorList>
            <person name="Munoz J.F."/>
            <person name="Mcewen J.G."/>
            <person name="Clay O.K."/>
            <person name="Cuomo C.A."/>
        </authorList>
    </citation>
    <scope>NUCLEOTIDE SEQUENCE [LARGE SCALE GENOMIC DNA]</scope>
    <source>
        <strain evidence="3 4">UAMH5409</strain>
    </source>
</reference>
<feature type="transmembrane region" description="Helical" evidence="2">
    <location>
        <begin position="57"/>
        <end position="75"/>
    </location>
</feature>
<feature type="compositionally biased region" description="Gly residues" evidence="1">
    <location>
        <begin position="324"/>
        <end position="335"/>
    </location>
</feature>
<dbReference type="AlphaFoldDB" id="A0A2B7WT84"/>